<dbReference type="HOGENOM" id="CLU_1137604_0_0_12"/>
<dbReference type="OrthoDB" id="9825300at2"/>
<accession>F5YBB7</accession>
<organism evidence="1 2">
    <name type="scientific">Leadbettera azotonutricia (strain ATCC BAA-888 / DSM 13862 / ZAS-9)</name>
    <name type="common">Treponema azotonutricium</name>
    <dbReference type="NCBI Taxonomy" id="545695"/>
    <lineage>
        <taxon>Bacteria</taxon>
        <taxon>Pseudomonadati</taxon>
        <taxon>Spirochaetota</taxon>
        <taxon>Spirochaetia</taxon>
        <taxon>Spirochaetales</taxon>
        <taxon>Breznakiellaceae</taxon>
        <taxon>Leadbettera</taxon>
    </lineage>
</organism>
<evidence type="ECO:0000313" key="1">
    <source>
        <dbReference type="EMBL" id="AEF82220.1"/>
    </source>
</evidence>
<dbReference type="EMBL" id="CP001841">
    <property type="protein sequence ID" value="AEF82220.1"/>
    <property type="molecule type" value="Genomic_DNA"/>
</dbReference>
<proteinExistence type="predicted"/>
<reference evidence="2" key="1">
    <citation type="submission" date="2009-12" db="EMBL/GenBank/DDBJ databases">
        <title>Complete sequence of Treponema azotonutricium strain ZAS-9.</title>
        <authorList>
            <person name="Tetu S.G."/>
            <person name="Matson E."/>
            <person name="Ren Q."/>
            <person name="Seshadri R."/>
            <person name="Elbourne L."/>
            <person name="Hassan K.A."/>
            <person name="Durkin A."/>
            <person name="Radune D."/>
            <person name="Mohamoud Y."/>
            <person name="Shay R."/>
            <person name="Jin S."/>
            <person name="Zhang X."/>
            <person name="Lucey K."/>
            <person name="Ballor N.R."/>
            <person name="Ottesen E."/>
            <person name="Rosenthal R."/>
            <person name="Allen A."/>
            <person name="Leadbetter J.R."/>
            <person name="Paulsen I.T."/>
        </authorList>
    </citation>
    <scope>NUCLEOTIDE SEQUENCE [LARGE SCALE GENOMIC DNA]</scope>
    <source>
        <strain evidence="2">ATCC BAA-888 / DSM 13862 / ZAS-9</strain>
    </source>
</reference>
<dbReference type="AlphaFoldDB" id="F5YBB7"/>
<gene>
    <name evidence="1" type="ordered locus">TREAZ_1893</name>
</gene>
<dbReference type="InParanoid" id="F5YBB7"/>
<protein>
    <submittedName>
        <fullName evidence="1">Uncharacterized protein</fullName>
    </submittedName>
</protein>
<dbReference type="eggNOG" id="ENOG503251F">
    <property type="taxonomic scope" value="Bacteria"/>
</dbReference>
<evidence type="ECO:0000313" key="2">
    <source>
        <dbReference type="Proteomes" id="UP000009222"/>
    </source>
</evidence>
<dbReference type="KEGG" id="taz:TREAZ_1893"/>
<reference evidence="1 2" key="2">
    <citation type="journal article" date="2011" name="ISME J.">
        <title>RNA-seq reveals cooperative metabolic interactions between two termite-gut spirochete species in co-culture.</title>
        <authorList>
            <person name="Rosenthal A.Z."/>
            <person name="Matson E.G."/>
            <person name="Eldar A."/>
            <person name="Leadbetter J.R."/>
        </authorList>
    </citation>
    <scope>NUCLEOTIDE SEQUENCE [LARGE SCALE GENOMIC DNA]</scope>
    <source>
        <strain evidence="2">ATCC BAA-888 / DSM 13862 / ZAS-9</strain>
    </source>
</reference>
<sequence length="244" mass="27604">MENRKAGNDPSLMILENLPDDPSLAIPLLRELASLPVWTGNPANGLIKQRLERRYTRLCRIQGDLGRLDFTRAKAGSFDDFVFSQTDFLKYQKIDEEDFLFYSEAPEDYDDDFFAKNFKIDRKTAKQMIIKCYAANDKTFTLNKANPVILAVMRTLETSLEMLPLFAETEILKELKTLYGYLEAGPFPAGSAAGFFRFLVQRLDKCSIIHKDGMETKLSVSPEGALKGTFRPGGKPWTLVLIPA</sequence>
<dbReference type="Proteomes" id="UP000009222">
    <property type="component" value="Chromosome"/>
</dbReference>
<name>F5YBB7_LEAAZ</name>
<dbReference type="RefSeq" id="WP_015710143.1">
    <property type="nucleotide sequence ID" value="NC_015577.1"/>
</dbReference>
<keyword evidence="2" id="KW-1185">Reference proteome</keyword>